<evidence type="ECO:0000259" key="2">
    <source>
        <dbReference type="PROSITE" id="PS50043"/>
    </source>
</evidence>
<reference evidence="3 4" key="1">
    <citation type="submission" date="2017-11" db="EMBL/GenBank/DDBJ databases">
        <title>The genome sequence of Pantoea rodasii DSM 26611.</title>
        <authorList>
            <person name="Gao J."/>
            <person name="Mao X."/>
            <person name="Sun J."/>
        </authorList>
    </citation>
    <scope>NUCLEOTIDE SEQUENCE [LARGE SCALE GENOMIC DNA]</scope>
    <source>
        <strain evidence="3 4">DSM 26611</strain>
    </source>
</reference>
<dbReference type="EMBL" id="PIQI01000029">
    <property type="protein sequence ID" value="PJZ03185.1"/>
    <property type="molecule type" value="Genomic_DNA"/>
</dbReference>
<name>A0A2M9W6M5_9GAMM</name>
<dbReference type="SMART" id="SM00421">
    <property type="entry name" value="HTH_LUXR"/>
    <property type="match status" value="1"/>
</dbReference>
<keyword evidence="1" id="KW-0238">DNA-binding</keyword>
<dbReference type="OrthoDB" id="6638346at2"/>
<dbReference type="InterPro" id="IPR000792">
    <property type="entry name" value="Tscrpt_reg_LuxR_C"/>
</dbReference>
<dbReference type="InterPro" id="IPR016032">
    <property type="entry name" value="Sig_transdc_resp-reg_C-effctor"/>
</dbReference>
<accession>A0A2M9W6M5</accession>
<dbReference type="GO" id="GO:0006355">
    <property type="term" value="P:regulation of DNA-templated transcription"/>
    <property type="evidence" value="ECO:0007669"/>
    <property type="project" value="InterPro"/>
</dbReference>
<protein>
    <recommendedName>
        <fullName evidence="2">HTH luxR-type domain-containing protein</fullName>
    </recommendedName>
</protein>
<dbReference type="SUPFAM" id="SSF46894">
    <property type="entry name" value="C-terminal effector domain of the bipartite response regulators"/>
    <property type="match status" value="1"/>
</dbReference>
<evidence type="ECO:0000256" key="1">
    <source>
        <dbReference type="ARBA" id="ARBA00023125"/>
    </source>
</evidence>
<dbReference type="SUPFAM" id="SSF52172">
    <property type="entry name" value="CheY-like"/>
    <property type="match status" value="1"/>
</dbReference>
<dbReference type="Gene3D" id="1.10.10.10">
    <property type="entry name" value="Winged helix-like DNA-binding domain superfamily/Winged helix DNA-binding domain"/>
    <property type="match status" value="1"/>
</dbReference>
<dbReference type="AlphaFoldDB" id="A0A2M9W6M5"/>
<dbReference type="Pfam" id="PF00196">
    <property type="entry name" value="GerE"/>
    <property type="match status" value="1"/>
</dbReference>
<organism evidence="3 4">
    <name type="scientific">Pantoea rodasii</name>
    <dbReference type="NCBI Taxonomy" id="1076549"/>
    <lineage>
        <taxon>Bacteria</taxon>
        <taxon>Pseudomonadati</taxon>
        <taxon>Pseudomonadota</taxon>
        <taxon>Gammaproteobacteria</taxon>
        <taxon>Enterobacterales</taxon>
        <taxon>Erwiniaceae</taxon>
        <taxon>Pantoea</taxon>
    </lineage>
</organism>
<evidence type="ECO:0000313" key="3">
    <source>
        <dbReference type="EMBL" id="PJZ03185.1"/>
    </source>
</evidence>
<dbReference type="Gene3D" id="3.40.50.2300">
    <property type="match status" value="1"/>
</dbReference>
<feature type="domain" description="HTH luxR-type" evidence="2">
    <location>
        <begin position="146"/>
        <end position="211"/>
    </location>
</feature>
<dbReference type="RefSeq" id="WP_100704145.1">
    <property type="nucleotide sequence ID" value="NZ_MLFP01000013.1"/>
</dbReference>
<dbReference type="STRING" id="1076549.HA45_15990"/>
<dbReference type="Proteomes" id="UP000232062">
    <property type="component" value="Unassembled WGS sequence"/>
</dbReference>
<comment type="caution">
    <text evidence="3">The sequence shown here is derived from an EMBL/GenBank/DDBJ whole genome shotgun (WGS) entry which is preliminary data.</text>
</comment>
<dbReference type="PROSITE" id="PS50043">
    <property type="entry name" value="HTH_LUXR_2"/>
    <property type="match status" value="1"/>
</dbReference>
<keyword evidence="4" id="KW-1185">Reference proteome</keyword>
<dbReference type="InterPro" id="IPR036388">
    <property type="entry name" value="WH-like_DNA-bd_sf"/>
</dbReference>
<dbReference type="InterPro" id="IPR011006">
    <property type="entry name" value="CheY-like_superfamily"/>
</dbReference>
<sequence length="218" mass="25194">MLKSWSSRLNGFLIVQLTNMNILSIDANNWVALGLQELLKPHHQLISCASLGKAKQVLIYQHIDAIIIELKTEVDDVESIYAFLRLIQALYPQVRVRVLTAITDAALLNFFTHEINAVQVMTKKASLNKILSSLNLTTELPHKMLPRSSLPALSQQEFNMLKWFARFSSQQEIALRVRLHNKTISHYKRSIYSKLHCENNVQFHERLMQYGFNRTHLT</sequence>
<dbReference type="GO" id="GO:0003677">
    <property type="term" value="F:DNA binding"/>
    <property type="evidence" value="ECO:0007669"/>
    <property type="project" value="UniProtKB-KW"/>
</dbReference>
<proteinExistence type="predicted"/>
<gene>
    <name evidence="3" type="ORF">PRCB_24305</name>
</gene>
<evidence type="ECO:0000313" key="4">
    <source>
        <dbReference type="Proteomes" id="UP000232062"/>
    </source>
</evidence>